<evidence type="ECO:0000313" key="5">
    <source>
        <dbReference type="WormBase" id="CBG02467"/>
    </source>
</evidence>
<reference evidence="3" key="1">
    <citation type="journal article" date="2003" name="PLoS Biol.">
        <title>The genome sequence of Caenorhabditis briggsae: a platform for comparative genomics.</title>
        <authorList>
            <person name="Stein L.D."/>
            <person name="Bao Z."/>
            <person name="Blasiar D."/>
            <person name="Blumenthal T."/>
            <person name="Brent M.R."/>
            <person name="Chen N."/>
            <person name="Chinwalla A."/>
            <person name="Clarke L."/>
            <person name="Clee C."/>
            <person name="Coghlan A."/>
            <person name="Coulson A."/>
            <person name="D'Eustachio P."/>
            <person name="Fitch D.H."/>
            <person name="Fulton L.A."/>
            <person name="Fulton R.E."/>
            <person name="Griffiths-Jones S."/>
            <person name="Harris T.W."/>
            <person name="Hillier L.W."/>
            <person name="Kamath R."/>
            <person name="Kuwabara P.E."/>
            <person name="Mardis E.R."/>
            <person name="Marra M.A."/>
            <person name="Miner T.L."/>
            <person name="Minx P."/>
            <person name="Mullikin J.C."/>
            <person name="Plumb R.W."/>
            <person name="Rogers J."/>
            <person name="Schein J.E."/>
            <person name="Sohrmann M."/>
            <person name="Spieth J."/>
            <person name="Stajich J.E."/>
            <person name="Wei C."/>
            <person name="Willey D."/>
            <person name="Wilson R.K."/>
            <person name="Durbin R."/>
            <person name="Waterston R.H."/>
        </authorList>
    </citation>
    <scope>NUCLEOTIDE SEQUENCE [LARGE SCALE GENOMIC DNA]</scope>
    <source>
        <strain evidence="3">AF16</strain>
    </source>
</reference>
<dbReference type="HOGENOM" id="CLU_1082715_0_0_1"/>
<evidence type="ECO:0000313" key="3">
    <source>
        <dbReference type="EMBL" id="CAP24054.2"/>
    </source>
</evidence>
<evidence type="ECO:0000313" key="4">
    <source>
        <dbReference type="Proteomes" id="UP000008549"/>
    </source>
</evidence>
<dbReference type="WormBase" id="CBG02469">
    <property type="protein sequence ID" value="CBP49401"/>
    <property type="gene ID" value="WBGene00025517"/>
    <property type="gene designation" value="Cbr-ift-43.1"/>
</dbReference>
<sequence>MRAQRKRPSIHSPSWATERARATLPLLYPSAERERDADSRKGESAPSLDAEIKTPPTYTRRTSTRRDEASEQNSRSQPKGPSEPDAGRKGRFGLLTDPIKGFKSENITRPLTGLFRKSGKSTKKTENDDIQEPTVAAPPTNFPNMARISATIESVQMSEEYNSHREYNAETGSKTTLSDGIGFGNQVQPLARYLKVGDIDVSLLGRTFPTERSKDEEVSWTAQSLLSNLETRIKKERMEAKDNVPESRMRVNREPAH</sequence>
<evidence type="ECO:0000313" key="2">
    <source>
        <dbReference type="EMBL" id="CAP24052.2"/>
    </source>
</evidence>
<feature type="region of interest" description="Disordered" evidence="1">
    <location>
        <begin position="1"/>
        <end position="143"/>
    </location>
</feature>
<dbReference type="OMA" id="NMARISA"/>
<dbReference type="Proteomes" id="UP000008549">
    <property type="component" value="Unassembled WGS sequence"/>
</dbReference>
<dbReference type="EMBL" id="HE601438">
    <property type="protein sequence ID" value="CAP24054.2"/>
    <property type="molecule type" value="Genomic_DNA"/>
</dbReference>
<name>G2J6E1_CAEBR</name>
<gene>
    <name evidence="6" type="primary">ift-43.1</name>
    <name evidence="5" type="synonym">ift-43.2</name>
    <name evidence="3 5" type="ORF">CBG02467</name>
    <name evidence="2 6" type="ORF">CBG02469</name>
    <name evidence="3" type="ORF">CBG_02467</name>
    <name evidence="2" type="ORF">CBG_02469</name>
</gene>
<evidence type="ECO:0000256" key="1">
    <source>
        <dbReference type="SAM" id="MobiDB-lite"/>
    </source>
</evidence>
<evidence type="ECO:0000313" key="6">
    <source>
        <dbReference type="WormBase" id="CBG02469"/>
    </source>
</evidence>
<feature type="compositionally biased region" description="Basic and acidic residues" evidence="1">
    <location>
        <begin position="31"/>
        <end position="43"/>
    </location>
</feature>
<dbReference type="EMBL" id="HE601438">
    <property type="protein sequence ID" value="CAP24052.2"/>
    <property type="molecule type" value="Genomic_DNA"/>
</dbReference>
<proteinExistence type="predicted"/>
<reference evidence="3" key="3">
    <citation type="submission" date="2011-10" db="EMBL/GenBank/DDBJ databases">
        <authorList>
            <consortium name="WormBase Consortium"/>
            <person name="Howe K.L."/>
        </authorList>
    </citation>
    <scope>NUCLEOTIDE SEQUENCE</scope>
    <source>
        <strain evidence="3">AF16</strain>
    </source>
</reference>
<accession>G2J6E1</accession>
<dbReference type="AlphaFoldDB" id="G2J6E1"/>
<reference evidence="3" key="2">
    <citation type="journal article" date="2011" name="PLoS Genet.">
        <title>Caenorhabditis briggsae recombinant inbred line genotypes reveal inter-strain incompatibility and the evolution of recombination.</title>
        <authorList>
            <person name="Ross J.A."/>
            <person name="Koboldt D.C."/>
            <person name="Staisch J.E."/>
            <person name="Chamberlin H.M."/>
            <person name="Gupta B.P."/>
            <person name="Miller R.D."/>
            <person name="Baird S.E."/>
            <person name="Haag E.S."/>
        </authorList>
    </citation>
    <scope>NUCLEOTIDE SEQUENCE</scope>
    <source>
        <strain evidence="3">AF16</strain>
    </source>
</reference>
<keyword evidence="4" id="KW-1185">Reference proteome</keyword>
<feature type="region of interest" description="Disordered" evidence="1">
    <location>
        <begin position="236"/>
        <end position="257"/>
    </location>
</feature>
<dbReference type="eggNOG" id="ENOG502THQ5">
    <property type="taxonomic scope" value="Eukaryota"/>
</dbReference>
<protein>
    <submittedName>
        <fullName evidence="3">Protein CBG02467</fullName>
    </submittedName>
    <submittedName>
        <fullName evidence="2">Protein CBG02469</fullName>
    </submittedName>
</protein>
<dbReference type="FunCoup" id="G2J6E1">
    <property type="interactions" value="51"/>
</dbReference>
<organism evidence="3">
    <name type="scientific">Caenorhabditis briggsae</name>
    <dbReference type="NCBI Taxonomy" id="6238"/>
    <lineage>
        <taxon>Eukaryota</taxon>
        <taxon>Metazoa</taxon>
        <taxon>Ecdysozoa</taxon>
        <taxon>Nematoda</taxon>
        <taxon>Chromadorea</taxon>
        <taxon>Rhabditida</taxon>
        <taxon>Rhabditina</taxon>
        <taxon>Rhabditomorpha</taxon>
        <taxon>Rhabditoidea</taxon>
        <taxon>Rhabditidae</taxon>
        <taxon>Peloderinae</taxon>
        <taxon>Caenorhabditis</taxon>
    </lineage>
</organism>
<dbReference type="WormBase" id="CBG02467">
    <property type="protein sequence ID" value="CBP49401"/>
    <property type="gene ID" value="WBGene00025515"/>
    <property type="gene designation" value="Cbr-ift-43.2"/>
</dbReference>